<dbReference type="EC" id="1.-.-.-" evidence="4"/>
<accession>A0ABW4P930</accession>
<dbReference type="PANTHER" id="PTHR30137">
    <property type="entry name" value="LUCIFERASE-LIKE MONOOXYGENASE"/>
    <property type="match status" value="1"/>
</dbReference>
<dbReference type="Gene3D" id="3.20.20.30">
    <property type="entry name" value="Luciferase-like domain"/>
    <property type="match status" value="1"/>
</dbReference>
<dbReference type="Proteomes" id="UP001597286">
    <property type="component" value="Unassembled WGS sequence"/>
</dbReference>
<reference evidence="5" key="1">
    <citation type="journal article" date="2019" name="Int. J. Syst. Evol. Microbiol.">
        <title>The Global Catalogue of Microorganisms (GCM) 10K type strain sequencing project: providing services to taxonomists for standard genome sequencing and annotation.</title>
        <authorList>
            <consortium name="The Broad Institute Genomics Platform"/>
            <consortium name="The Broad Institute Genome Sequencing Center for Infectious Disease"/>
            <person name="Wu L."/>
            <person name="Ma J."/>
        </authorList>
    </citation>
    <scope>NUCLEOTIDE SEQUENCE [LARGE SCALE GENOMIC DNA]</scope>
    <source>
        <strain evidence="5">DT72</strain>
    </source>
</reference>
<evidence type="ECO:0000256" key="1">
    <source>
        <dbReference type="ARBA" id="ARBA00023002"/>
    </source>
</evidence>
<dbReference type="RefSeq" id="WP_378486712.1">
    <property type="nucleotide sequence ID" value="NZ_JBHUFB010000013.1"/>
</dbReference>
<evidence type="ECO:0000313" key="4">
    <source>
        <dbReference type="EMBL" id="MFD1814234.1"/>
    </source>
</evidence>
<keyword evidence="1 4" id="KW-0560">Oxidoreductase</keyword>
<dbReference type="Pfam" id="PF00296">
    <property type="entry name" value="Bac_luciferase"/>
    <property type="match status" value="1"/>
</dbReference>
<keyword evidence="5" id="KW-1185">Reference proteome</keyword>
<protein>
    <submittedName>
        <fullName evidence="4">LLM class flavin-dependent oxidoreductase</fullName>
        <ecNumber evidence="4">1.-.-.-</ecNumber>
    </submittedName>
</protein>
<evidence type="ECO:0000256" key="2">
    <source>
        <dbReference type="ARBA" id="ARBA00023033"/>
    </source>
</evidence>
<gene>
    <name evidence="4" type="ORF">ACFSJG_18610</name>
</gene>
<dbReference type="SUPFAM" id="SSF51679">
    <property type="entry name" value="Bacterial luciferase-like"/>
    <property type="match status" value="1"/>
</dbReference>
<dbReference type="InterPro" id="IPR050766">
    <property type="entry name" value="Bact_Lucif_Oxidored"/>
</dbReference>
<dbReference type="EMBL" id="JBHUFB010000013">
    <property type="protein sequence ID" value="MFD1814234.1"/>
    <property type="molecule type" value="Genomic_DNA"/>
</dbReference>
<dbReference type="InterPro" id="IPR036661">
    <property type="entry name" value="Luciferase-like_sf"/>
</dbReference>
<proteinExistence type="predicted"/>
<evidence type="ECO:0000259" key="3">
    <source>
        <dbReference type="Pfam" id="PF00296"/>
    </source>
</evidence>
<feature type="domain" description="Luciferase-like" evidence="3">
    <location>
        <begin position="12"/>
        <end position="240"/>
    </location>
</feature>
<keyword evidence="2" id="KW-0503">Monooxygenase</keyword>
<name>A0ABW4P930_9NOCA</name>
<evidence type="ECO:0000313" key="5">
    <source>
        <dbReference type="Proteomes" id="UP001597286"/>
    </source>
</evidence>
<sequence length="317" mass="34711">MAHFVTRFDFRAPGYSPEERSRQFAVALDQAAYVDTQGHTAITLSEHHGSDDGYLPSPLIVASAFAARTARIPISVAALVVNLYDPIRLAEDVAVLDHVSGGRVTYTIGLGYRPEEYALFGRPWATRARDLEAVVESMFDAWASGRVTPAPLTKPHPVMFYGGGVPAAARRAARLGLHFQPEVADRELKRLYVQECRAHGREPGLVLSPPPGPATVFCATDPDEFWAKYGHHLLADALAYRAWIGDRESHVKDSSTTVDELRVAGGYRVFTPDDLIDACRSGEVRVVTSHPLCGGMPEEPAWESLRLISEVVRPAVV</sequence>
<dbReference type="GO" id="GO:0016491">
    <property type="term" value="F:oxidoreductase activity"/>
    <property type="evidence" value="ECO:0007669"/>
    <property type="project" value="UniProtKB-KW"/>
</dbReference>
<organism evidence="4 5">
    <name type="scientific">Rhodococcus gannanensis</name>
    <dbReference type="NCBI Taxonomy" id="1960308"/>
    <lineage>
        <taxon>Bacteria</taxon>
        <taxon>Bacillati</taxon>
        <taxon>Actinomycetota</taxon>
        <taxon>Actinomycetes</taxon>
        <taxon>Mycobacteriales</taxon>
        <taxon>Nocardiaceae</taxon>
        <taxon>Rhodococcus</taxon>
    </lineage>
</organism>
<comment type="caution">
    <text evidence="4">The sequence shown here is derived from an EMBL/GenBank/DDBJ whole genome shotgun (WGS) entry which is preliminary data.</text>
</comment>
<dbReference type="InterPro" id="IPR011251">
    <property type="entry name" value="Luciferase-like_dom"/>
</dbReference>
<dbReference type="PANTHER" id="PTHR30137:SF8">
    <property type="entry name" value="BLR5498 PROTEIN"/>
    <property type="match status" value="1"/>
</dbReference>